<dbReference type="EMBL" id="JAPFFF010000006">
    <property type="protein sequence ID" value="KAK8886916.1"/>
    <property type="molecule type" value="Genomic_DNA"/>
</dbReference>
<reference evidence="2 3" key="1">
    <citation type="submission" date="2024-04" db="EMBL/GenBank/DDBJ databases">
        <title>Tritrichomonas musculus Genome.</title>
        <authorList>
            <person name="Alves-Ferreira E."/>
            <person name="Grigg M."/>
            <person name="Lorenzi H."/>
            <person name="Galac M."/>
        </authorList>
    </citation>
    <scope>NUCLEOTIDE SEQUENCE [LARGE SCALE GENOMIC DNA]</scope>
    <source>
        <strain evidence="2 3">EAF2021</strain>
    </source>
</reference>
<protein>
    <submittedName>
        <fullName evidence="2">Uncharacterized protein</fullName>
    </submittedName>
</protein>
<keyword evidence="3" id="KW-1185">Reference proteome</keyword>
<evidence type="ECO:0000313" key="2">
    <source>
        <dbReference type="EMBL" id="KAK8886916.1"/>
    </source>
</evidence>
<evidence type="ECO:0000256" key="1">
    <source>
        <dbReference type="SAM" id="MobiDB-lite"/>
    </source>
</evidence>
<proteinExistence type="predicted"/>
<sequence length="636" mass="71139">MMQQMQQQIQQPMNGVPMMPSMMNQSMAGMGMNQFNTNIPMGNQPPAMNSMNTMSTMNSMSSMNSMNPMNPMNTMNTMNPMNAMSSMSSMNSMNNLNPMNSMGSMNNMNSVGSLNGVSSLSSMDSMNSLNPMMPMAPSMNQFQQQIPMNNQFQFPNPRRMSQNSIPNGPKTKKNLKQMFNNNVNTSSAVNTVNPNITPIPQPSKKKNAKSAQPKVSIVQPPIPPQPPVSASLSSSSINTPQTSLIAPKNVQISMMNDIQMLLNSFTQHTEDRSKLFFRLFECVFKRKEERIDHFMNHVMVTMTALNPSFPTLVHALVVGMAGDSYNKLKDPPLPIIFQRVKDTKPTYKFYHLNSRAVDIKPTAKEKKSGPRVIGSFLSFNESSPPTTIFYSKEEIHPLQYATNEYFYPIISDGIVPSLMQIQFSSQIFPFLTWFIVQYVEVRKRLDILHDLMNRSGIQITESNDQNTSNINKPIQMTNSPASFQTTNPLLTSIPTVPIFSPSQRDLCIFAKTPSCKGCSFQVLPVIDEVIKNGSAKCPLCGSNIILTDLILEVKQDAVDNLVEDDMAMSYIDNKPDVLIAKQNLSDQLCLSLAPHPEDPNWEEKLNGVNGIKIEENTEPLQYATNDDFIKLVYGFT</sequence>
<dbReference type="Proteomes" id="UP001470230">
    <property type="component" value="Unassembled WGS sequence"/>
</dbReference>
<feature type="compositionally biased region" description="Low complexity" evidence="1">
    <location>
        <begin position="185"/>
        <end position="195"/>
    </location>
</feature>
<comment type="caution">
    <text evidence="2">The sequence shown here is derived from an EMBL/GenBank/DDBJ whole genome shotgun (WGS) entry which is preliminary data.</text>
</comment>
<name>A0ABR2K731_9EUKA</name>
<accession>A0ABR2K731</accession>
<feature type="region of interest" description="Disordered" evidence="1">
    <location>
        <begin position="185"/>
        <end position="235"/>
    </location>
</feature>
<gene>
    <name evidence="2" type="ORF">M9Y10_037949</name>
</gene>
<organism evidence="2 3">
    <name type="scientific">Tritrichomonas musculus</name>
    <dbReference type="NCBI Taxonomy" id="1915356"/>
    <lineage>
        <taxon>Eukaryota</taxon>
        <taxon>Metamonada</taxon>
        <taxon>Parabasalia</taxon>
        <taxon>Tritrichomonadida</taxon>
        <taxon>Tritrichomonadidae</taxon>
        <taxon>Tritrichomonas</taxon>
    </lineage>
</organism>
<evidence type="ECO:0000313" key="3">
    <source>
        <dbReference type="Proteomes" id="UP001470230"/>
    </source>
</evidence>